<dbReference type="KEGG" id="ffu:CLAFUR5_10070"/>
<dbReference type="GO" id="GO:0016747">
    <property type="term" value="F:acyltransferase activity, transferring groups other than amino-acyl groups"/>
    <property type="evidence" value="ECO:0007669"/>
    <property type="project" value="InterPro"/>
</dbReference>
<dbReference type="AlphaFoldDB" id="A0A9Q8US03"/>
<evidence type="ECO:0000259" key="1">
    <source>
        <dbReference type="PROSITE" id="PS51186"/>
    </source>
</evidence>
<dbReference type="GeneID" id="71989948"/>
<reference evidence="2" key="1">
    <citation type="submission" date="2021-12" db="EMBL/GenBank/DDBJ databases">
        <authorList>
            <person name="Zaccaron A."/>
            <person name="Stergiopoulos I."/>
        </authorList>
    </citation>
    <scope>NUCLEOTIDE SEQUENCE</scope>
    <source>
        <strain evidence="2">Race5_Kim</strain>
    </source>
</reference>
<dbReference type="PANTHER" id="PTHR43415">
    <property type="entry name" value="SPERMIDINE N(1)-ACETYLTRANSFERASE"/>
    <property type="match status" value="1"/>
</dbReference>
<dbReference type="InterPro" id="IPR000182">
    <property type="entry name" value="GNAT_dom"/>
</dbReference>
<gene>
    <name evidence="2" type="ORF">CLAFUR5_10070</name>
</gene>
<dbReference type="RefSeq" id="XP_047764715.1">
    <property type="nucleotide sequence ID" value="XM_047909218.1"/>
</dbReference>
<accession>A0A9Q8US03</accession>
<dbReference type="CDD" id="cd04301">
    <property type="entry name" value="NAT_SF"/>
    <property type="match status" value="1"/>
</dbReference>
<name>A0A9Q8US03_PASFU</name>
<evidence type="ECO:0000313" key="3">
    <source>
        <dbReference type="Proteomes" id="UP000756132"/>
    </source>
</evidence>
<dbReference type="Pfam" id="PF13302">
    <property type="entry name" value="Acetyltransf_3"/>
    <property type="match status" value="1"/>
</dbReference>
<dbReference type="EMBL" id="CP090169">
    <property type="protein sequence ID" value="UJO20349.1"/>
    <property type="molecule type" value="Genomic_DNA"/>
</dbReference>
<evidence type="ECO:0000313" key="2">
    <source>
        <dbReference type="EMBL" id="UJO20349.1"/>
    </source>
</evidence>
<dbReference type="InterPro" id="IPR016181">
    <property type="entry name" value="Acyl_CoA_acyltransferase"/>
</dbReference>
<dbReference type="Gene3D" id="3.40.630.30">
    <property type="match status" value="1"/>
</dbReference>
<reference evidence="2" key="2">
    <citation type="journal article" date="2022" name="Microb. Genom.">
        <title>A chromosome-scale genome assembly of the tomato pathogen Cladosporium fulvum reveals a compartmentalized genome architecture and the presence of a dispensable chromosome.</title>
        <authorList>
            <person name="Zaccaron A.Z."/>
            <person name="Chen L.H."/>
            <person name="Samaras A."/>
            <person name="Stergiopoulos I."/>
        </authorList>
    </citation>
    <scope>NUCLEOTIDE SEQUENCE</scope>
    <source>
        <strain evidence="2">Race5_Kim</strain>
    </source>
</reference>
<dbReference type="SUPFAM" id="SSF55729">
    <property type="entry name" value="Acyl-CoA N-acyltransferases (Nat)"/>
    <property type="match status" value="1"/>
</dbReference>
<keyword evidence="3" id="KW-1185">Reference proteome</keyword>
<dbReference type="Proteomes" id="UP000756132">
    <property type="component" value="Chromosome 7"/>
</dbReference>
<dbReference type="OrthoDB" id="64477at2759"/>
<feature type="domain" description="N-acetyltransferase" evidence="1">
    <location>
        <begin position="10"/>
        <end position="170"/>
    </location>
</feature>
<dbReference type="PANTHER" id="PTHR43415:SF3">
    <property type="entry name" value="GNAT-FAMILY ACETYLTRANSFERASE"/>
    <property type="match status" value="1"/>
</dbReference>
<sequence length="197" mass="22464">MADPFRSKRLLYRAPESPEDEPFFLGIQQDSLGYQNSNISIPRPQGKGSMLGVVICLPPDDDCERSEAEGKKRSSTPIGAIKLSAYPARMMHHRFSEIGIDIDQEHQGRGYGSQAILWCLGWAFERAGLHRVLIRAFEWNEGAVRLPRRLGFVEEERGREALWFEGRWWDDVSFGILEGEWRVMKGRGSRGESRGRG</sequence>
<protein>
    <recommendedName>
        <fullName evidence="1">N-acetyltransferase domain-containing protein</fullName>
    </recommendedName>
</protein>
<organism evidence="2 3">
    <name type="scientific">Passalora fulva</name>
    <name type="common">Tomato leaf mold</name>
    <name type="synonym">Cladosporium fulvum</name>
    <dbReference type="NCBI Taxonomy" id="5499"/>
    <lineage>
        <taxon>Eukaryota</taxon>
        <taxon>Fungi</taxon>
        <taxon>Dikarya</taxon>
        <taxon>Ascomycota</taxon>
        <taxon>Pezizomycotina</taxon>
        <taxon>Dothideomycetes</taxon>
        <taxon>Dothideomycetidae</taxon>
        <taxon>Mycosphaerellales</taxon>
        <taxon>Mycosphaerellaceae</taxon>
        <taxon>Fulvia</taxon>
    </lineage>
</organism>
<proteinExistence type="predicted"/>
<dbReference type="PROSITE" id="PS51186">
    <property type="entry name" value="GNAT"/>
    <property type="match status" value="1"/>
</dbReference>